<evidence type="ECO:0000259" key="11">
    <source>
        <dbReference type="Pfam" id="PF00696"/>
    </source>
</evidence>
<dbReference type="SUPFAM" id="SSF53633">
    <property type="entry name" value="Carbamate kinase-like"/>
    <property type="match status" value="1"/>
</dbReference>
<dbReference type="GO" id="GO:0009088">
    <property type="term" value="P:threonine biosynthetic process"/>
    <property type="evidence" value="ECO:0007669"/>
    <property type="project" value="UniProtKB-UniPathway"/>
</dbReference>
<feature type="domain" description="Aspartokinase ACT" evidence="12">
    <location>
        <begin position="395"/>
        <end position="453"/>
    </location>
</feature>
<feature type="binding site" evidence="8">
    <location>
        <position position="242"/>
    </location>
    <ligand>
        <name>ATP</name>
        <dbReference type="ChEBI" id="CHEBI:30616"/>
    </ligand>
</feature>
<keyword evidence="4 8" id="KW-0547">Nucleotide-binding</keyword>
<comment type="pathway">
    <text evidence="1 10">Amino-acid biosynthesis; L-lysine biosynthesis via DAP pathway; (S)-tetrahydrodipicolinate from L-aspartate: step 1/4.</text>
</comment>
<comment type="similarity">
    <text evidence="2 9">Belongs to the aspartokinase family.</text>
</comment>
<organism evidence="13 14">
    <name type="scientific">Candidatus Kaiserbacteria bacterium RIFCSPLOWO2_01_FULL_54_20</name>
    <dbReference type="NCBI Taxonomy" id="1798513"/>
    <lineage>
        <taxon>Bacteria</taxon>
        <taxon>Candidatus Kaiseribacteriota</taxon>
    </lineage>
</organism>
<dbReference type="GO" id="GO:0004072">
    <property type="term" value="F:aspartate kinase activity"/>
    <property type="evidence" value="ECO:0007669"/>
    <property type="project" value="UniProtKB-EC"/>
</dbReference>
<keyword evidence="3 9" id="KW-0808">Transferase</keyword>
<dbReference type="AlphaFoldDB" id="A0A1F6EK65"/>
<dbReference type="SUPFAM" id="SSF55021">
    <property type="entry name" value="ACT-like"/>
    <property type="match status" value="2"/>
</dbReference>
<dbReference type="CDD" id="cd04892">
    <property type="entry name" value="ACT_AK-like_2"/>
    <property type="match status" value="1"/>
</dbReference>
<evidence type="ECO:0000256" key="7">
    <source>
        <dbReference type="ARBA" id="ARBA00047872"/>
    </source>
</evidence>
<sequence>MAARGIKVAKFGGTSMGSAEAMRRVISVVRRPQRDARIAAVIVSAMSGVTDQLIKIAVLASKKDFSYKELLAALETRHLDTVEKLVSERNQAKARVEIEKMFRYLSEAVQGIRLMRDLSPQTLDYIMSYGERLSAHLLTEAMNDQGVAAEYLNARKIIVTNGHFGAASVDFKATNIATQKYFRTHKKLQIVTGFIGASPDKKTTTLGRGGSDYSAAIVGAALGARVIEIWTDVSGVYTADPRLVKNAKVVPELAFEEAGELAYFGAKVLHPKTILPAMREKIPVRVLNTFKPADKGTTIVSSFAERKVKSHTVEALTFKRPVIVIHLQSPEFFDVNGLMARIFEIFDGYRTSVDIVATSVAGVTLTIDSDKHLNEIVERLKKLGSVSVVRGKAIVCAVGGSVNVAGVAGKMFTALGKNNIAVELISQAASGISITFVVRERDAEKALKVLHKAYIS</sequence>
<dbReference type="InterPro" id="IPR054352">
    <property type="entry name" value="ACT_Aspartokinase"/>
</dbReference>
<dbReference type="STRING" id="1798513.A3A40_01725"/>
<evidence type="ECO:0000313" key="14">
    <source>
        <dbReference type="Proteomes" id="UP000178427"/>
    </source>
</evidence>
<comment type="pathway">
    <text evidence="10">Amino-acid biosynthesis; L-methionine biosynthesis via de novo pathway; L-homoserine from L-aspartate: step 1/3.</text>
</comment>
<dbReference type="CDD" id="cd04243">
    <property type="entry name" value="AAK_AK-HSDH-like"/>
    <property type="match status" value="1"/>
</dbReference>
<dbReference type="Gene3D" id="3.30.70.260">
    <property type="match status" value="2"/>
</dbReference>
<evidence type="ECO:0000256" key="2">
    <source>
        <dbReference type="ARBA" id="ARBA00010122"/>
    </source>
</evidence>
<dbReference type="GO" id="GO:0005829">
    <property type="term" value="C:cytosol"/>
    <property type="evidence" value="ECO:0007669"/>
    <property type="project" value="TreeGrafter"/>
</dbReference>
<dbReference type="PANTHER" id="PTHR21499:SF59">
    <property type="entry name" value="ASPARTOKINASE"/>
    <property type="match status" value="1"/>
</dbReference>
<dbReference type="InterPro" id="IPR036393">
    <property type="entry name" value="AceGlu_kinase-like_sf"/>
</dbReference>
<evidence type="ECO:0000256" key="1">
    <source>
        <dbReference type="ARBA" id="ARBA00004766"/>
    </source>
</evidence>
<evidence type="ECO:0000313" key="13">
    <source>
        <dbReference type="EMBL" id="OGG74029.1"/>
    </source>
</evidence>
<feature type="domain" description="Aspartate/glutamate/uridylate kinase" evidence="11">
    <location>
        <begin position="6"/>
        <end position="288"/>
    </location>
</feature>
<dbReference type="GO" id="GO:0009089">
    <property type="term" value="P:lysine biosynthetic process via diaminopimelate"/>
    <property type="evidence" value="ECO:0007669"/>
    <property type="project" value="UniProtKB-UniPathway"/>
</dbReference>
<evidence type="ECO:0000256" key="6">
    <source>
        <dbReference type="ARBA" id="ARBA00022840"/>
    </source>
</evidence>
<dbReference type="Gene3D" id="3.40.1160.10">
    <property type="entry name" value="Acetylglutamate kinase-like"/>
    <property type="match status" value="1"/>
</dbReference>
<evidence type="ECO:0000256" key="3">
    <source>
        <dbReference type="ARBA" id="ARBA00022679"/>
    </source>
</evidence>
<dbReference type="GO" id="GO:0005524">
    <property type="term" value="F:ATP binding"/>
    <property type="evidence" value="ECO:0007669"/>
    <property type="project" value="UniProtKB-KW"/>
</dbReference>
<dbReference type="InterPro" id="IPR005260">
    <property type="entry name" value="Asp_kin_monofn"/>
</dbReference>
<dbReference type="PROSITE" id="PS00324">
    <property type="entry name" value="ASPARTOKINASE"/>
    <property type="match status" value="1"/>
</dbReference>
<evidence type="ECO:0000256" key="4">
    <source>
        <dbReference type="ARBA" id="ARBA00022741"/>
    </source>
</evidence>
<dbReference type="Proteomes" id="UP000178427">
    <property type="component" value="Unassembled WGS sequence"/>
</dbReference>
<dbReference type="UniPathway" id="UPA00034">
    <property type="reaction ID" value="UER00015"/>
</dbReference>
<dbReference type="Pfam" id="PF00696">
    <property type="entry name" value="AA_kinase"/>
    <property type="match status" value="1"/>
</dbReference>
<keyword evidence="10" id="KW-0028">Amino-acid biosynthesis</keyword>
<reference evidence="13 14" key="1">
    <citation type="journal article" date="2016" name="Nat. Commun.">
        <title>Thousands of microbial genomes shed light on interconnected biogeochemical processes in an aquifer system.</title>
        <authorList>
            <person name="Anantharaman K."/>
            <person name="Brown C.T."/>
            <person name="Hug L.A."/>
            <person name="Sharon I."/>
            <person name="Castelle C.J."/>
            <person name="Probst A.J."/>
            <person name="Thomas B.C."/>
            <person name="Singh A."/>
            <person name="Wilkins M.J."/>
            <person name="Karaoz U."/>
            <person name="Brodie E.L."/>
            <person name="Williams K.H."/>
            <person name="Hubbard S.S."/>
            <person name="Banfield J.F."/>
        </authorList>
    </citation>
    <scope>NUCLEOTIDE SEQUENCE [LARGE SCALE GENOMIC DNA]</scope>
</reference>
<evidence type="ECO:0000259" key="12">
    <source>
        <dbReference type="Pfam" id="PF22468"/>
    </source>
</evidence>
<feature type="binding site" evidence="8">
    <location>
        <position position="50"/>
    </location>
    <ligand>
        <name>substrate</name>
    </ligand>
</feature>
<dbReference type="InterPro" id="IPR045865">
    <property type="entry name" value="ACT-like_dom_sf"/>
</dbReference>
<dbReference type="InterPro" id="IPR001341">
    <property type="entry name" value="Asp_kinase"/>
</dbReference>
<dbReference type="UniPathway" id="UPA00051">
    <property type="reaction ID" value="UER00462"/>
</dbReference>
<dbReference type="EMBL" id="MFMA01000013">
    <property type="protein sequence ID" value="OGG74029.1"/>
    <property type="molecule type" value="Genomic_DNA"/>
</dbReference>
<keyword evidence="5 9" id="KW-0418">Kinase</keyword>
<dbReference type="NCBIfam" id="TIGR00657">
    <property type="entry name" value="asp_kinases"/>
    <property type="match status" value="1"/>
</dbReference>
<dbReference type="EC" id="2.7.2.4" evidence="9"/>
<protein>
    <recommendedName>
        <fullName evidence="9">Aspartokinase</fullName>
        <ecNumber evidence="9">2.7.2.4</ecNumber>
    </recommendedName>
</protein>
<comment type="catalytic activity">
    <reaction evidence="7 9">
        <text>L-aspartate + ATP = 4-phospho-L-aspartate + ADP</text>
        <dbReference type="Rhea" id="RHEA:23776"/>
        <dbReference type="ChEBI" id="CHEBI:29991"/>
        <dbReference type="ChEBI" id="CHEBI:30616"/>
        <dbReference type="ChEBI" id="CHEBI:57535"/>
        <dbReference type="ChEBI" id="CHEBI:456216"/>
        <dbReference type="EC" id="2.7.2.4"/>
    </reaction>
</comment>
<comment type="pathway">
    <text evidence="10">Amino-acid biosynthesis; L-threonine biosynthesis; L-threonine from L-aspartate: step 1/5.</text>
</comment>
<dbReference type="Pfam" id="PF22468">
    <property type="entry name" value="ACT_9"/>
    <property type="match status" value="1"/>
</dbReference>
<dbReference type="PANTHER" id="PTHR21499">
    <property type="entry name" value="ASPARTATE KINASE"/>
    <property type="match status" value="1"/>
</dbReference>
<keyword evidence="6 8" id="KW-0067">ATP-binding</keyword>
<comment type="caution">
    <text evidence="13">The sequence shown here is derived from an EMBL/GenBank/DDBJ whole genome shotgun (WGS) entry which is preliminary data.</text>
</comment>
<evidence type="ECO:0000256" key="9">
    <source>
        <dbReference type="RuleBase" id="RU003448"/>
    </source>
</evidence>
<evidence type="ECO:0000256" key="8">
    <source>
        <dbReference type="PIRSR" id="PIRSR000726-1"/>
    </source>
</evidence>
<dbReference type="GO" id="GO:0009090">
    <property type="term" value="P:homoserine biosynthetic process"/>
    <property type="evidence" value="ECO:0007669"/>
    <property type="project" value="TreeGrafter"/>
</dbReference>
<dbReference type="InterPro" id="IPR018042">
    <property type="entry name" value="Aspartate_kinase_CS"/>
</dbReference>
<evidence type="ECO:0000256" key="10">
    <source>
        <dbReference type="RuleBase" id="RU004249"/>
    </source>
</evidence>
<proteinExistence type="inferred from homology"/>
<feature type="binding site" evidence="8">
    <location>
        <position position="237"/>
    </location>
    <ligand>
        <name>ATP</name>
        <dbReference type="ChEBI" id="CHEBI:30616"/>
    </ligand>
</feature>
<feature type="binding site" evidence="8">
    <location>
        <begin position="267"/>
        <end position="268"/>
    </location>
    <ligand>
        <name>ATP</name>
        <dbReference type="ChEBI" id="CHEBI:30616"/>
    </ligand>
</feature>
<evidence type="ECO:0000256" key="5">
    <source>
        <dbReference type="ARBA" id="ARBA00022777"/>
    </source>
</evidence>
<dbReference type="PIRSF" id="PIRSF000726">
    <property type="entry name" value="Asp_kin"/>
    <property type="match status" value="1"/>
</dbReference>
<dbReference type="UniPathway" id="UPA00050">
    <property type="reaction ID" value="UER00461"/>
</dbReference>
<feature type="binding site" evidence="8">
    <location>
        <position position="131"/>
    </location>
    <ligand>
        <name>substrate</name>
    </ligand>
</feature>
<gene>
    <name evidence="13" type="ORF">A3A40_01725</name>
</gene>
<name>A0A1F6EK65_9BACT</name>
<dbReference type="InterPro" id="IPR001048">
    <property type="entry name" value="Asp/Glu/Uridylate_kinase"/>
</dbReference>
<feature type="binding site" evidence="8">
    <location>
        <begin position="231"/>
        <end position="232"/>
    </location>
    <ligand>
        <name>ATP</name>
        <dbReference type="ChEBI" id="CHEBI:30616"/>
    </ligand>
</feature>
<feature type="binding site" evidence="8">
    <location>
        <begin position="10"/>
        <end position="13"/>
    </location>
    <ligand>
        <name>ATP</name>
        <dbReference type="ChEBI" id="CHEBI:30616"/>
    </ligand>
</feature>
<accession>A0A1F6EK65</accession>